<proteinExistence type="predicted"/>
<dbReference type="Pfam" id="PF13676">
    <property type="entry name" value="TIR_2"/>
    <property type="match status" value="1"/>
</dbReference>
<evidence type="ECO:0000313" key="3">
    <source>
        <dbReference type="Proteomes" id="UP000033423"/>
    </source>
</evidence>
<dbReference type="InterPro" id="IPR000157">
    <property type="entry name" value="TIR_dom"/>
</dbReference>
<sequence>MSMDNPNKGMYDVFLSYSDDSLDLTENVATYLDDNGVSVWFDKWDLIPGDGWRSVAKEVLYNSYSVAVV</sequence>
<feature type="non-terminal residue" evidence="2">
    <location>
        <position position="69"/>
    </location>
</feature>
<accession>A0A0F3GRJ3</accession>
<dbReference type="SUPFAM" id="SSF52200">
    <property type="entry name" value="Toll/Interleukin receptor TIR domain"/>
    <property type="match status" value="1"/>
</dbReference>
<gene>
    <name evidence="2" type="ORF">MBAV_003234</name>
</gene>
<dbReference type="GO" id="GO:0007165">
    <property type="term" value="P:signal transduction"/>
    <property type="evidence" value="ECO:0007669"/>
    <property type="project" value="InterPro"/>
</dbReference>
<dbReference type="InterPro" id="IPR035897">
    <property type="entry name" value="Toll_tir_struct_dom_sf"/>
</dbReference>
<evidence type="ECO:0000313" key="2">
    <source>
        <dbReference type="EMBL" id="KJU84574.1"/>
    </source>
</evidence>
<dbReference type="AlphaFoldDB" id="A0A0F3GRJ3"/>
<evidence type="ECO:0000259" key="1">
    <source>
        <dbReference type="PROSITE" id="PS50104"/>
    </source>
</evidence>
<comment type="caution">
    <text evidence="2">The sequence shown here is derived from an EMBL/GenBank/DDBJ whole genome shotgun (WGS) entry which is preliminary data.</text>
</comment>
<dbReference type="Proteomes" id="UP000033423">
    <property type="component" value="Unassembled WGS sequence"/>
</dbReference>
<organism evidence="2 3">
    <name type="scientific">Candidatus Magnetobacterium bavaricum</name>
    <dbReference type="NCBI Taxonomy" id="29290"/>
    <lineage>
        <taxon>Bacteria</taxon>
        <taxon>Pseudomonadati</taxon>
        <taxon>Nitrospirota</taxon>
        <taxon>Thermodesulfovibrionia</taxon>
        <taxon>Thermodesulfovibrionales</taxon>
        <taxon>Candidatus Magnetobacteriaceae</taxon>
        <taxon>Candidatus Magnetobacterium</taxon>
    </lineage>
</organism>
<dbReference type="EMBL" id="LACI01001388">
    <property type="protein sequence ID" value="KJU84574.1"/>
    <property type="molecule type" value="Genomic_DNA"/>
</dbReference>
<dbReference type="PROSITE" id="PS50104">
    <property type="entry name" value="TIR"/>
    <property type="match status" value="1"/>
</dbReference>
<dbReference type="Gene3D" id="3.40.50.10140">
    <property type="entry name" value="Toll/interleukin-1 receptor homology (TIR) domain"/>
    <property type="match status" value="1"/>
</dbReference>
<protein>
    <recommendedName>
        <fullName evidence="1">TIR domain-containing protein</fullName>
    </recommendedName>
</protein>
<feature type="domain" description="TIR" evidence="1">
    <location>
        <begin position="9"/>
        <end position="69"/>
    </location>
</feature>
<reference evidence="2 3" key="1">
    <citation type="submission" date="2015-02" db="EMBL/GenBank/DDBJ databases">
        <title>Single-cell genomics of uncultivated deep-branching MTB reveals a conserved set of magnetosome genes.</title>
        <authorList>
            <person name="Kolinko S."/>
            <person name="Richter M."/>
            <person name="Glockner F.O."/>
            <person name="Brachmann A."/>
            <person name="Schuler D."/>
        </authorList>
    </citation>
    <scope>NUCLEOTIDE SEQUENCE [LARGE SCALE GENOMIC DNA]</scope>
    <source>
        <strain evidence="2">TM-1</strain>
    </source>
</reference>
<keyword evidence="3" id="KW-1185">Reference proteome</keyword>
<name>A0A0F3GRJ3_9BACT</name>